<proteinExistence type="inferred from homology"/>
<dbReference type="Gene3D" id="3.30.530.20">
    <property type="match status" value="1"/>
</dbReference>
<sequence length="144" mass="15841">MPEINRSALVRFSAAQMYALVNDVAAYPQFLPGCVGSEVVSVSDGAMLASVSVKKAGIAQSFTTENRLEPDQAIHMALKEGPFRQLTGSWRFTSLREDACKVELSLQFEFANVLVEKAFGKVFNDLAQSMVQSFSQRAKEVYHG</sequence>
<dbReference type="Proteomes" id="UP001499988">
    <property type="component" value="Unassembled WGS sequence"/>
</dbReference>
<dbReference type="PANTHER" id="PTHR12901">
    <property type="entry name" value="SPERM PROTEIN HOMOLOG"/>
    <property type="match status" value="1"/>
</dbReference>
<dbReference type="EMBL" id="BAABJZ010000019">
    <property type="protein sequence ID" value="GAA4881181.1"/>
    <property type="molecule type" value="Genomic_DNA"/>
</dbReference>
<evidence type="ECO:0000259" key="3">
    <source>
        <dbReference type="Pfam" id="PF03364"/>
    </source>
</evidence>
<dbReference type="PANTHER" id="PTHR12901:SF10">
    <property type="entry name" value="COENZYME Q-BINDING PROTEIN COQ10, MITOCHONDRIAL"/>
    <property type="match status" value="1"/>
</dbReference>
<gene>
    <name evidence="4" type="ORF">GCM10023333_14190</name>
</gene>
<keyword evidence="2" id="KW-1277">Toxin-antitoxin system</keyword>
<comment type="similarity">
    <text evidence="1">Belongs to the ribosome association toxin RatA family.</text>
</comment>
<evidence type="ECO:0000256" key="2">
    <source>
        <dbReference type="ARBA" id="ARBA00022649"/>
    </source>
</evidence>
<feature type="domain" description="Coenzyme Q-binding protein COQ10 START" evidence="3">
    <location>
        <begin position="11"/>
        <end position="134"/>
    </location>
</feature>
<reference evidence="5" key="1">
    <citation type="journal article" date="2019" name="Int. J. Syst. Evol. Microbiol.">
        <title>The Global Catalogue of Microorganisms (GCM) 10K type strain sequencing project: providing services to taxonomists for standard genome sequencing and annotation.</title>
        <authorList>
            <consortium name="The Broad Institute Genomics Platform"/>
            <consortium name="The Broad Institute Genome Sequencing Center for Infectious Disease"/>
            <person name="Wu L."/>
            <person name="Ma J."/>
        </authorList>
    </citation>
    <scope>NUCLEOTIDE SEQUENCE [LARGE SCALE GENOMIC DNA]</scope>
    <source>
        <strain evidence="5">JCM 18401</strain>
    </source>
</reference>
<organism evidence="4 5">
    <name type="scientific">Ferrimonas pelagia</name>
    <dbReference type="NCBI Taxonomy" id="1177826"/>
    <lineage>
        <taxon>Bacteria</taxon>
        <taxon>Pseudomonadati</taxon>
        <taxon>Pseudomonadota</taxon>
        <taxon>Gammaproteobacteria</taxon>
        <taxon>Alteromonadales</taxon>
        <taxon>Ferrimonadaceae</taxon>
        <taxon>Ferrimonas</taxon>
    </lineage>
</organism>
<dbReference type="CDD" id="cd07813">
    <property type="entry name" value="COQ10p_like"/>
    <property type="match status" value="1"/>
</dbReference>
<dbReference type="RefSeq" id="WP_345334655.1">
    <property type="nucleotide sequence ID" value="NZ_BAABJZ010000019.1"/>
</dbReference>
<name>A0ABP9EJS6_9GAMM</name>
<dbReference type="InterPro" id="IPR023393">
    <property type="entry name" value="START-like_dom_sf"/>
</dbReference>
<dbReference type="Pfam" id="PF03364">
    <property type="entry name" value="Polyketide_cyc"/>
    <property type="match status" value="1"/>
</dbReference>
<evidence type="ECO:0000313" key="4">
    <source>
        <dbReference type="EMBL" id="GAA4881181.1"/>
    </source>
</evidence>
<keyword evidence="5" id="KW-1185">Reference proteome</keyword>
<accession>A0ABP9EJS6</accession>
<evidence type="ECO:0000313" key="5">
    <source>
        <dbReference type="Proteomes" id="UP001499988"/>
    </source>
</evidence>
<evidence type="ECO:0000256" key="1">
    <source>
        <dbReference type="ARBA" id="ARBA00008918"/>
    </source>
</evidence>
<dbReference type="InterPro" id="IPR005031">
    <property type="entry name" value="COQ10_START"/>
</dbReference>
<protein>
    <submittedName>
        <fullName evidence="4">Type II toxin-antitoxin system RatA family toxin</fullName>
    </submittedName>
</protein>
<dbReference type="InterPro" id="IPR044996">
    <property type="entry name" value="COQ10-like"/>
</dbReference>
<comment type="caution">
    <text evidence="4">The sequence shown here is derived from an EMBL/GenBank/DDBJ whole genome shotgun (WGS) entry which is preliminary data.</text>
</comment>
<dbReference type="SUPFAM" id="SSF55961">
    <property type="entry name" value="Bet v1-like"/>
    <property type="match status" value="1"/>
</dbReference>